<dbReference type="EMBL" id="JAHQIW010003476">
    <property type="protein sequence ID" value="KAJ1358798.1"/>
    <property type="molecule type" value="Genomic_DNA"/>
</dbReference>
<gene>
    <name evidence="2" type="ORF">KIN20_017319</name>
</gene>
<comment type="caution">
    <text evidence="2">The sequence shown here is derived from an EMBL/GenBank/DDBJ whole genome shotgun (WGS) entry which is preliminary data.</text>
</comment>
<accession>A0AAD5QNK4</accession>
<feature type="compositionally biased region" description="Polar residues" evidence="1">
    <location>
        <begin position="1"/>
        <end position="24"/>
    </location>
</feature>
<dbReference type="Proteomes" id="UP001196413">
    <property type="component" value="Unassembled WGS sequence"/>
</dbReference>
<feature type="region of interest" description="Disordered" evidence="1">
    <location>
        <begin position="1"/>
        <end position="25"/>
    </location>
</feature>
<feature type="non-terminal residue" evidence="2">
    <location>
        <position position="1"/>
    </location>
</feature>
<sequence>MEQEPTAPQLNHTQSTASPPTDTIGSWKHIVVDNIDKEYDLLVEYLHVSAEKT</sequence>
<name>A0AAD5QNK4_PARTN</name>
<dbReference type="AlphaFoldDB" id="A0AAD5QNK4"/>
<evidence type="ECO:0000313" key="2">
    <source>
        <dbReference type="EMBL" id="KAJ1358798.1"/>
    </source>
</evidence>
<organism evidence="2 3">
    <name type="scientific">Parelaphostrongylus tenuis</name>
    <name type="common">Meningeal worm</name>
    <dbReference type="NCBI Taxonomy" id="148309"/>
    <lineage>
        <taxon>Eukaryota</taxon>
        <taxon>Metazoa</taxon>
        <taxon>Ecdysozoa</taxon>
        <taxon>Nematoda</taxon>
        <taxon>Chromadorea</taxon>
        <taxon>Rhabditida</taxon>
        <taxon>Rhabditina</taxon>
        <taxon>Rhabditomorpha</taxon>
        <taxon>Strongyloidea</taxon>
        <taxon>Metastrongylidae</taxon>
        <taxon>Parelaphostrongylus</taxon>
    </lineage>
</organism>
<evidence type="ECO:0000313" key="3">
    <source>
        <dbReference type="Proteomes" id="UP001196413"/>
    </source>
</evidence>
<protein>
    <submittedName>
        <fullName evidence="2">Uncharacterized protein</fullName>
    </submittedName>
</protein>
<evidence type="ECO:0000256" key="1">
    <source>
        <dbReference type="SAM" id="MobiDB-lite"/>
    </source>
</evidence>
<proteinExistence type="predicted"/>
<keyword evidence="3" id="KW-1185">Reference proteome</keyword>
<reference evidence="2" key="1">
    <citation type="submission" date="2021-06" db="EMBL/GenBank/DDBJ databases">
        <title>Parelaphostrongylus tenuis whole genome reference sequence.</title>
        <authorList>
            <person name="Garwood T.J."/>
            <person name="Larsen P.A."/>
            <person name="Fountain-Jones N.M."/>
            <person name="Garbe J.R."/>
            <person name="Macchietto M.G."/>
            <person name="Kania S.A."/>
            <person name="Gerhold R.W."/>
            <person name="Richards J.E."/>
            <person name="Wolf T.M."/>
        </authorList>
    </citation>
    <scope>NUCLEOTIDE SEQUENCE</scope>
    <source>
        <strain evidence="2">MNPRO001-30</strain>
        <tissue evidence="2">Meninges</tissue>
    </source>
</reference>